<protein>
    <recommendedName>
        <fullName evidence="8">Optineurin</fullName>
    </recommendedName>
</protein>
<dbReference type="Gene3D" id="1.20.5.990">
    <property type="entry name" value="Nemo cc2-lz domain - 1d5 darpin complex"/>
    <property type="match status" value="1"/>
</dbReference>
<keyword evidence="7" id="KW-1185">Reference proteome</keyword>
<evidence type="ECO:0008006" key="8">
    <source>
        <dbReference type="Google" id="ProtNLM"/>
    </source>
</evidence>
<dbReference type="InterPro" id="IPR032419">
    <property type="entry name" value="CC2-LZ_dom"/>
</dbReference>
<dbReference type="PANTHER" id="PTHR31553">
    <property type="entry name" value="NF-KAPPA-B ESSENTIAL MODULATOR"/>
    <property type="match status" value="1"/>
</dbReference>
<evidence type="ECO:0000259" key="4">
    <source>
        <dbReference type="Pfam" id="PF11577"/>
    </source>
</evidence>
<feature type="compositionally biased region" description="Low complexity" evidence="3">
    <location>
        <begin position="624"/>
        <end position="636"/>
    </location>
</feature>
<proteinExistence type="predicted"/>
<evidence type="ECO:0000256" key="3">
    <source>
        <dbReference type="SAM" id="MobiDB-lite"/>
    </source>
</evidence>
<name>A0ABN8HZU6_9NEOP</name>
<feature type="coiled-coil region" evidence="2">
    <location>
        <begin position="131"/>
        <end position="165"/>
    </location>
</feature>
<reference evidence="6" key="1">
    <citation type="submission" date="2022-03" db="EMBL/GenBank/DDBJ databases">
        <authorList>
            <person name="Martin H S."/>
        </authorList>
    </citation>
    <scope>NUCLEOTIDE SEQUENCE</scope>
</reference>
<evidence type="ECO:0000259" key="5">
    <source>
        <dbReference type="Pfam" id="PF16516"/>
    </source>
</evidence>
<feature type="domain" description="NF-kappa-B essential modulator NEMO N-terminal" evidence="4">
    <location>
        <begin position="87"/>
        <end position="152"/>
    </location>
</feature>
<dbReference type="Pfam" id="PF16516">
    <property type="entry name" value="CC2-LZ"/>
    <property type="match status" value="1"/>
</dbReference>
<dbReference type="Proteomes" id="UP000837857">
    <property type="component" value="Chromosome 14"/>
</dbReference>
<gene>
    <name evidence="6" type="ORF">IPOD504_LOCUS4017</name>
</gene>
<dbReference type="EMBL" id="OW152826">
    <property type="protein sequence ID" value="CAH2042691.1"/>
    <property type="molecule type" value="Genomic_DNA"/>
</dbReference>
<dbReference type="InterPro" id="IPR021063">
    <property type="entry name" value="NEMO_N"/>
</dbReference>
<keyword evidence="1 2" id="KW-0175">Coiled coil</keyword>
<dbReference type="Pfam" id="PF11577">
    <property type="entry name" value="NEMO"/>
    <property type="match status" value="1"/>
</dbReference>
<feature type="region of interest" description="Disordered" evidence="3">
    <location>
        <begin position="614"/>
        <end position="664"/>
    </location>
</feature>
<evidence type="ECO:0000256" key="1">
    <source>
        <dbReference type="ARBA" id="ARBA00023054"/>
    </source>
</evidence>
<evidence type="ECO:0000313" key="7">
    <source>
        <dbReference type="Proteomes" id="UP000837857"/>
    </source>
</evidence>
<feature type="domain" description="NF-kappa-B essential modulator NEMO CC2-LZ" evidence="5">
    <location>
        <begin position="526"/>
        <end position="597"/>
    </location>
</feature>
<feature type="coiled-coil region" evidence="2">
    <location>
        <begin position="464"/>
        <end position="491"/>
    </location>
</feature>
<accession>A0ABN8HZU6</accession>
<dbReference type="PANTHER" id="PTHR31553:SF1">
    <property type="entry name" value="NF-KAPPA-B ESSENTIAL MODULATOR"/>
    <property type="match status" value="1"/>
</dbReference>
<feature type="non-terminal residue" evidence="6">
    <location>
        <position position="1"/>
    </location>
</feature>
<dbReference type="Gene3D" id="1.20.5.390">
    <property type="entry name" value="L1 transposable element, trimerization domain"/>
    <property type="match status" value="1"/>
</dbReference>
<evidence type="ECO:0000256" key="2">
    <source>
        <dbReference type="SAM" id="Coils"/>
    </source>
</evidence>
<dbReference type="InterPro" id="IPR051301">
    <property type="entry name" value="Optineurin/NFkB_EssMod"/>
</dbReference>
<organism evidence="6 7">
    <name type="scientific">Iphiclides podalirius</name>
    <name type="common">scarce swallowtail</name>
    <dbReference type="NCBI Taxonomy" id="110791"/>
    <lineage>
        <taxon>Eukaryota</taxon>
        <taxon>Metazoa</taxon>
        <taxon>Ecdysozoa</taxon>
        <taxon>Arthropoda</taxon>
        <taxon>Hexapoda</taxon>
        <taxon>Insecta</taxon>
        <taxon>Pterygota</taxon>
        <taxon>Neoptera</taxon>
        <taxon>Endopterygota</taxon>
        <taxon>Lepidoptera</taxon>
        <taxon>Glossata</taxon>
        <taxon>Ditrysia</taxon>
        <taxon>Papilionoidea</taxon>
        <taxon>Papilionidae</taxon>
        <taxon>Papilioninae</taxon>
        <taxon>Iphiclides</taxon>
    </lineage>
</organism>
<feature type="coiled-coil region" evidence="2">
    <location>
        <begin position="573"/>
        <end position="607"/>
    </location>
</feature>
<evidence type="ECO:0000313" key="6">
    <source>
        <dbReference type="EMBL" id="CAH2042691.1"/>
    </source>
</evidence>
<sequence>MATKVDNNEDDSFIILGTSPGTSMDLRCNGVENGDGLDKAQMEDAMRDLPADASMAFKAHFNLGDNPSPASMMVASTIVTEERSTEELQKRFGELLDENVILKETLKQNNDSMKEQLQLIASCQDDMLNTHRIHKEKFDETRDLVERLRQENKQLKLDAARLAESVSAQMGAARADAAGRRSRCVLEKQRDSAQLRTRVKYNLWHSGTGASREAEAKQVNTCTCTHTRARARRPVGASYIHVIVDNGKLTWQKESLEHIVDATSKERDDIKEKLKKLELQFSTSESDHAQEVKKLHLIIQNLQSQLKSANDSQTLSEEVASRDRAIQLLESKVAGLQNDLRMAQIKILDLENIKLEFTQHKSGVSETVRMYKEQIQELSTRLKDAQTTMFQPVRLSLSAEPDGDSPELVTFAANVKLYDRTLKHLADFLNTLTNGLADSLAQTLGTVASLYDYKLERASVDRFKSGLSEVKQQLERQHSNALNNIGKLRAMMSIFEGIFKDYNELLKKAIAKPENGEEGGVAALSAALVARGQELQQLRAELQRRDAPADDAELLRAQLQLYKSDFDAEREAREKMASEKEDLLAQLRVANKRTQDLTQQLDEVRKLSPSVYRTATARKPPPAGTTSSSPRTTTTTGNMVRKKRKAVEGAGAGAGEARGVSPPPQMYVCPVCDQSFKTLIFLQQHVDHCLL</sequence>
<feature type="coiled-coil region" evidence="2">
    <location>
        <begin position="253"/>
        <end position="388"/>
    </location>
</feature>